<dbReference type="PANTHER" id="PTHR43798:SF33">
    <property type="entry name" value="HYDROLASE, PUTATIVE (AFU_ORTHOLOGUE AFUA_2G14860)-RELATED"/>
    <property type="match status" value="1"/>
</dbReference>
<dbReference type="Gene3D" id="3.40.50.1820">
    <property type="entry name" value="alpha/beta hydrolase"/>
    <property type="match status" value="1"/>
</dbReference>
<dbReference type="SUPFAM" id="SSF53474">
    <property type="entry name" value="alpha/beta-Hydrolases"/>
    <property type="match status" value="1"/>
</dbReference>
<dbReference type="Pfam" id="PF12146">
    <property type="entry name" value="Hydrolase_4"/>
    <property type="match status" value="1"/>
</dbReference>
<evidence type="ECO:0000259" key="1">
    <source>
        <dbReference type="Pfam" id="PF12146"/>
    </source>
</evidence>
<keyword evidence="2" id="KW-0378">Hydrolase</keyword>
<dbReference type="EMBL" id="JAPCHY010000006">
    <property type="protein sequence ID" value="MCW4472612.1"/>
    <property type="molecule type" value="Genomic_DNA"/>
</dbReference>
<dbReference type="GO" id="GO:0016787">
    <property type="term" value="F:hydrolase activity"/>
    <property type="evidence" value="ECO:0007669"/>
    <property type="project" value="UniProtKB-KW"/>
</dbReference>
<proteinExistence type="predicted"/>
<dbReference type="PANTHER" id="PTHR43798">
    <property type="entry name" value="MONOACYLGLYCEROL LIPASE"/>
    <property type="match status" value="1"/>
</dbReference>
<dbReference type="InterPro" id="IPR050266">
    <property type="entry name" value="AB_hydrolase_sf"/>
</dbReference>
<dbReference type="InterPro" id="IPR022742">
    <property type="entry name" value="Hydrolase_4"/>
</dbReference>
<protein>
    <submittedName>
        <fullName evidence="2">Alpha/beta fold hydrolase</fullName>
    </submittedName>
</protein>
<name>A0ABT3JVW3_9XANT</name>
<reference evidence="2 3" key="1">
    <citation type="submission" date="2022-10" db="EMBL/GenBank/DDBJ databases">
        <title>Xanthomonas sp. H13-6.</title>
        <authorList>
            <person name="Liu X."/>
            <person name="Deng Z."/>
            <person name="Jiang Y."/>
            <person name="Yu T."/>
            <person name="Ai J."/>
        </authorList>
    </citation>
    <scope>NUCLEOTIDE SEQUENCE [LARGE SCALE GENOMIC DNA]</scope>
    <source>
        <strain evidence="2 3">H13-6</strain>
    </source>
</reference>
<dbReference type="Proteomes" id="UP001209922">
    <property type="component" value="Unassembled WGS sequence"/>
</dbReference>
<sequence length="309" mass="32994">MAAVALPKKSTTVRKLGALAATRLMFSTTGWLLPELATRRAFQLFGTPMPAGRRLAREADTGGARVVPLAIGREQVVTYRWGDIAREPVVLLAHGWSDHGLRFLPWVGPLRQAGYAVVAFDQIGHGRSSGRWASLPIFADTLAQVAASVGPLAGVVGHSFGGAALAVALSRGLQAERAVLIAAPADPVDAARRFARLIGLPGALAMRMMEEFETLVGIPLATLKAQWTAPAIARPGLVIHDLADDEVPWEEGERYARYWPHARMLSTQGLGHYRIAKDPQVVAAAIAFMQGQACGERVVSTSDLPYGVA</sequence>
<gene>
    <name evidence="2" type="ORF">OK345_08855</name>
</gene>
<dbReference type="RefSeq" id="WP_265127602.1">
    <property type="nucleotide sequence ID" value="NZ_JAPCHY010000006.1"/>
</dbReference>
<keyword evidence="3" id="KW-1185">Reference proteome</keyword>
<comment type="caution">
    <text evidence="2">The sequence shown here is derived from an EMBL/GenBank/DDBJ whole genome shotgun (WGS) entry which is preliminary data.</text>
</comment>
<evidence type="ECO:0000313" key="2">
    <source>
        <dbReference type="EMBL" id="MCW4472612.1"/>
    </source>
</evidence>
<dbReference type="InterPro" id="IPR029058">
    <property type="entry name" value="AB_hydrolase_fold"/>
</dbReference>
<organism evidence="2 3">
    <name type="scientific">Xanthomonas chitinilytica</name>
    <dbReference type="NCBI Taxonomy" id="2989819"/>
    <lineage>
        <taxon>Bacteria</taxon>
        <taxon>Pseudomonadati</taxon>
        <taxon>Pseudomonadota</taxon>
        <taxon>Gammaproteobacteria</taxon>
        <taxon>Lysobacterales</taxon>
        <taxon>Lysobacteraceae</taxon>
        <taxon>Xanthomonas</taxon>
    </lineage>
</organism>
<evidence type="ECO:0000313" key="3">
    <source>
        <dbReference type="Proteomes" id="UP001209922"/>
    </source>
</evidence>
<feature type="domain" description="Serine aminopeptidase S33" evidence="1">
    <location>
        <begin position="88"/>
        <end position="197"/>
    </location>
</feature>
<accession>A0ABT3JVW3</accession>